<comment type="caution">
    <text evidence="2">The sequence shown here is derived from an EMBL/GenBank/DDBJ whole genome shotgun (WGS) entry which is preliminary data.</text>
</comment>
<dbReference type="InterPro" id="IPR003607">
    <property type="entry name" value="HD/PDEase_dom"/>
</dbReference>
<dbReference type="Gene3D" id="1.10.472.50">
    <property type="entry name" value="HD-domain/PDEase-like"/>
    <property type="match status" value="1"/>
</dbReference>
<organism evidence="2 3">
    <name type="scientific">Aquibacillus albus</name>
    <dbReference type="NCBI Taxonomy" id="1168171"/>
    <lineage>
        <taxon>Bacteria</taxon>
        <taxon>Bacillati</taxon>
        <taxon>Bacillota</taxon>
        <taxon>Bacilli</taxon>
        <taxon>Bacillales</taxon>
        <taxon>Bacillaceae</taxon>
        <taxon>Aquibacillus</taxon>
    </lineage>
</organism>
<dbReference type="SMART" id="SM00471">
    <property type="entry name" value="HDc"/>
    <property type="match status" value="1"/>
</dbReference>
<evidence type="ECO:0000313" key="3">
    <source>
        <dbReference type="Proteomes" id="UP001296943"/>
    </source>
</evidence>
<feature type="domain" description="HD" evidence="1">
    <location>
        <begin position="26"/>
        <end position="125"/>
    </location>
</feature>
<gene>
    <name evidence="2" type="ORF">JOC48_000348</name>
</gene>
<dbReference type="Pfam" id="PF01966">
    <property type="entry name" value="HD"/>
    <property type="match status" value="1"/>
</dbReference>
<dbReference type="Gene3D" id="1.20.58.1910">
    <property type="match status" value="1"/>
</dbReference>
<proteinExistence type="predicted"/>
<accession>A0ABS2MVI1</accession>
<protein>
    <recommendedName>
        <fullName evidence="1">HD domain-containing protein</fullName>
    </recommendedName>
</protein>
<dbReference type="InterPro" id="IPR006674">
    <property type="entry name" value="HD_domain"/>
</dbReference>
<dbReference type="Proteomes" id="UP001296943">
    <property type="component" value="Unassembled WGS sequence"/>
</dbReference>
<name>A0ABS2MVI1_9BACI</name>
<reference evidence="2 3" key="1">
    <citation type="submission" date="2021-01" db="EMBL/GenBank/DDBJ databases">
        <title>Genomic Encyclopedia of Type Strains, Phase IV (KMG-IV): sequencing the most valuable type-strain genomes for metagenomic binning, comparative biology and taxonomic classification.</title>
        <authorList>
            <person name="Goeker M."/>
        </authorList>
    </citation>
    <scope>NUCLEOTIDE SEQUENCE [LARGE SCALE GENOMIC DNA]</scope>
    <source>
        <strain evidence="2 3">DSM 23711</strain>
    </source>
</reference>
<dbReference type="SUPFAM" id="SSF109604">
    <property type="entry name" value="HD-domain/PDEase-like"/>
    <property type="match status" value="1"/>
</dbReference>
<dbReference type="EMBL" id="JAFBDR010000001">
    <property type="protein sequence ID" value="MBM7569879.1"/>
    <property type="molecule type" value="Genomic_DNA"/>
</dbReference>
<evidence type="ECO:0000313" key="2">
    <source>
        <dbReference type="EMBL" id="MBM7569879.1"/>
    </source>
</evidence>
<sequence length="207" mass="23811">MDTQTKLDKIETYVKQKFYNDPTGHDYNHMKRVAKMAKKIALKEQANPFVAEVSGWLHDIGDKKLFSNPAIAIEEMNEFLSCIDLSPKQVTIINEIISNVSFRKGKTPHSIEGKIVQDSDRLDAMGAIGIARAFAFGGAHDRLIHAEDKEFKDTATIQHFYDKLLQLKDLMNTKTAQEIANDRHEMMVVFLKQFYYEWNINEKKSDL</sequence>
<dbReference type="PANTHER" id="PTHR33594:SF1">
    <property type="entry name" value="HD_PDEASE DOMAIN-CONTAINING PROTEIN"/>
    <property type="match status" value="1"/>
</dbReference>
<dbReference type="CDD" id="cd00077">
    <property type="entry name" value="HDc"/>
    <property type="match status" value="1"/>
</dbReference>
<evidence type="ECO:0000259" key="1">
    <source>
        <dbReference type="PROSITE" id="PS51831"/>
    </source>
</evidence>
<dbReference type="RefSeq" id="WP_204497324.1">
    <property type="nucleotide sequence ID" value="NZ_JAFBDR010000001.1"/>
</dbReference>
<keyword evidence="3" id="KW-1185">Reference proteome</keyword>
<dbReference type="PANTHER" id="PTHR33594">
    <property type="entry name" value="SUPERFAMILY HYDROLASE, PUTATIVE (AFU_ORTHOLOGUE AFUA_1G03035)-RELATED"/>
    <property type="match status" value="1"/>
</dbReference>
<dbReference type="PROSITE" id="PS51831">
    <property type="entry name" value="HD"/>
    <property type="match status" value="1"/>
</dbReference>